<evidence type="ECO:0000313" key="2">
    <source>
        <dbReference type="Proteomes" id="UP000242715"/>
    </source>
</evidence>
<organism evidence="1 2">
    <name type="scientific">Trifolium subterraneum</name>
    <name type="common">Subterranean clover</name>
    <dbReference type="NCBI Taxonomy" id="3900"/>
    <lineage>
        <taxon>Eukaryota</taxon>
        <taxon>Viridiplantae</taxon>
        <taxon>Streptophyta</taxon>
        <taxon>Embryophyta</taxon>
        <taxon>Tracheophyta</taxon>
        <taxon>Spermatophyta</taxon>
        <taxon>Magnoliopsida</taxon>
        <taxon>eudicotyledons</taxon>
        <taxon>Gunneridae</taxon>
        <taxon>Pentapetalae</taxon>
        <taxon>rosids</taxon>
        <taxon>fabids</taxon>
        <taxon>Fabales</taxon>
        <taxon>Fabaceae</taxon>
        <taxon>Papilionoideae</taxon>
        <taxon>50 kb inversion clade</taxon>
        <taxon>NPAAA clade</taxon>
        <taxon>Hologalegina</taxon>
        <taxon>IRL clade</taxon>
        <taxon>Trifolieae</taxon>
        <taxon>Trifolium</taxon>
    </lineage>
</organism>
<name>A0A2Z6MG27_TRISU</name>
<proteinExistence type="predicted"/>
<dbReference type="EMBL" id="DF973458">
    <property type="protein sequence ID" value="GAU31494.1"/>
    <property type="molecule type" value="Genomic_DNA"/>
</dbReference>
<dbReference type="Proteomes" id="UP000242715">
    <property type="component" value="Unassembled WGS sequence"/>
</dbReference>
<gene>
    <name evidence="1" type="ORF">TSUD_332690</name>
</gene>
<accession>A0A2Z6MG27</accession>
<protein>
    <submittedName>
        <fullName evidence="1">Uncharacterized protein</fullName>
    </submittedName>
</protein>
<evidence type="ECO:0000313" key="1">
    <source>
        <dbReference type="EMBL" id="GAU31494.1"/>
    </source>
</evidence>
<dbReference type="AlphaFoldDB" id="A0A2Z6MG27"/>
<sequence length="93" mass="10504">MEPQDGGLVLFDSAGKILRNNKKESILDDPVLAEALGDYDVLLNSLDNTYVKHISRNFNDVAHDLVHFVGIKTWLGDACMHTEQPMYHVMSQF</sequence>
<reference evidence="2" key="1">
    <citation type="journal article" date="2017" name="Front. Plant Sci.">
        <title>Climate Clever Clovers: New Paradigm to Reduce the Environmental Footprint of Ruminants by Breeding Low Methanogenic Forages Utilizing Haplotype Variation.</title>
        <authorList>
            <person name="Kaur P."/>
            <person name="Appels R."/>
            <person name="Bayer P.E."/>
            <person name="Keeble-Gagnere G."/>
            <person name="Wang J."/>
            <person name="Hirakawa H."/>
            <person name="Shirasawa K."/>
            <person name="Vercoe P."/>
            <person name="Stefanova K."/>
            <person name="Durmic Z."/>
            <person name="Nichols P."/>
            <person name="Revell C."/>
            <person name="Isobe S.N."/>
            <person name="Edwards D."/>
            <person name="Erskine W."/>
        </authorList>
    </citation>
    <scope>NUCLEOTIDE SEQUENCE [LARGE SCALE GENOMIC DNA]</scope>
    <source>
        <strain evidence="2">cv. Daliak</strain>
    </source>
</reference>
<keyword evidence="2" id="KW-1185">Reference proteome</keyword>